<evidence type="ECO:0000313" key="5">
    <source>
        <dbReference type="Proteomes" id="UP001063350"/>
    </source>
</evidence>
<evidence type="ECO:0000256" key="3">
    <source>
        <dbReference type="HAMAP-Rule" id="MF_01385"/>
    </source>
</evidence>
<evidence type="ECO:0000313" key="4">
    <source>
        <dbReference type="EMBL" id="BCO09883.1"/>
    </source>
</evidence>
<comment type="similarity">
    <text evidence="3">Belongs to the UreF family.</text>
</comment>
<keyword evidence="3" id="KW-0963">Cytoplasm</keyword>
<dbReference type="InterPro" id="IPR002639">
    <property type="entry name" value="UreF"/>
</dbReference>
<keyword evidence="5" id="KW-1185">Reference proteome</keyword>
<dbReference type="PANTHER" id="PTHR33620">
    <property type="entry name" value="UREASE ACCESSORY PROTEIN F"/>
    <property type="match status" value="1"/>
</dbReference>
<gene>
    <name evidence="3 4" type="primary">ureF</name>
    <name evidence="4" type="ORF">GF1_22590</name>
</gene>
<evidence type="ECO:0000256" key="1">
    <source>
        <dbReference type="ARBA" id="ARBA00022988"/>
    </source>
</evidence>
<proteinExistence type="inferred from homology"/>
<comment type="subunit">
    <text evidence="3">UreD, UreF and UreG form a complex that acts as a GTP-hydrolysis-dependent molecular chaperone, activating the urease apoprotein by helping to assemble the nickel containing metallocenter of UreC. The UreE protein probably delivers the nickel.</text>
</comment>
<comment type="subcellular location">
    <subcellularLocation>
        <location evidence="3">Cytoplasm</location>
    </subcellularLocation>
</comment>
<dbReference type="PIRSF" id="PIRSF009467">
    <property type="entry name" value="Ureas_acces_UreF"/>
    <property type="match status" value="1"/>
</dbReference>
<dbReference type="KEGG" id="ddu:GF1_22590"/>
<keyword evidence="1 3" id="KW-0996">Nickel insertion</keyword>
<dbReference type="GO" id="GO:0016151">
    <property type="term" value="F:nickel cation binding"/>
    <property type="evidence" value="ECO:0007669"/>
    <property type="project" value="UniProtKB-UniRule"/>
</dbReference>
<sequence>MDITMHDTALLRLFQLISPSLPTGGFSYSQGIEWAVEAGWIQNRADLQHWLEDLLEHAMSRVDIPILRRMYAACEQGEKQALVHWSEQLLAWRETSELRLEEQNRGRALATLLRQMEVGRAADWHQSIALCQLAGYALAAVTWNIPVRQAAAGYVWSWLENQVLAGIKIIPLGQTAGQRILFDLAGRIPAVVARGLEFEEQDIGSAMPALALACCGHEMQYTRLYRS</sequence>
<reference evidence="4" key="1">
    <citation type="submission" date="2020-12" db="EMBL/GenBank/DDBJ databases">
        <title>Desulfobium dissulfuricans gen. nov., sp. nov., a novel mesophilic, sulfate-reducing bacterium isolated from a deep-sea hydrothermal vent.</title>
        <authorList>
            <person name="Hashimoto Y."/>
            <person name="Tame A."/>
            <person name="Sawayama S."/>
            <person name="Miyazaki J."/>
            <person name="Takai K."/>
            <person name="Nakagawa S."/>
        </authorList>
    </citation>
    <scope>NUCLEOTIDE SEQUENCE</scope>
    <source>
        <strain evidence="4">GF1</strain>
    </source>
</reference>
<dbReference type="Gene3D" id="1.10.4190.10">
    <property type="entry name" value="Urease accessory protein UreF"/>
    <property type="match status" value="1"/>
</dbReference>
<keyword evidence="2 3" id="KW-0143">Chaperone</keyword>
<organism evidence="4 5">
    <name type="scientific">Desulfolithobacter dissulfuricans</name>
    <dbReference type="NCBI Taxonomy" id="2795293"/>
    <lineage>
        <taxon>Bacteria</taxon>
        <taxon>Pseudomonadati</taxon>
        <taxon>Thermodesulfobacteriota</taxon>
        <taxon>Desulfobulbia</taxon>
        <taxon>Desulfobulbales</taxon>
        <taxon>Desulfobulbaceae</taxon>
        <taxon>Desulfolithobacter</taxon>
    </lineage>
</organism>
<name>A0A915XKY2_9BACT</name>
<dbReference type="EMBL" id="AP024233">
    <property type="protein sequence ID" value="BCO09883.1"/>
    <property type="molecule type" value="Genomic_DNA"/>
</dbReference>
<accession>A0A915XKY2</accession>
<dbReference type="Pfam" id="PF01730">
    <property type="entry name" value="UreF"/>
    <property type="match status" value="1"/>
</dbReference>
<dbReference type="Proteomes" id="UP001063350">
    <property type="component" value="Chromosome"/>
</dbReference>
<dbReference type="PANTHER" id="PTHR33620:SF1">
    <property type="entry name" value="UREASE ACCESSORY PROTEIN F"/>
    <property type="match status" value="1"/>
</dbReference>
<dbReference type="InterPro" id="IPR038277">
    <property type="entry name" value="UreF_sf"/>
</dbReference>
<comment type="function">
    <text evidence="3">Required for maturation of urease via the functional incorporation of the urease nickel metallocenter.</text>
</comment>
<dbReference type="HAMAP" id="MF_01385">
    <property type="entry name" value="UreF"/>
    <property type="match status" value="1"/>
</dbReference>
<dbReference type="GO" id="GO:0005737">
    <property type="term" value="C:cytoplasm"/>
    <property type="evidence" value="ECO:0007669"/>
    <property type="project" value="UniProtKB-SubCell"/>
</dbReference>
<evidence type="ECO:0000256" key="2">
    <source>
        <dbReference type="ARBA" id="ARBA00023186"/>
    </source>
</evidence>
<dbReference type="AlphaFoldDB" id="A0A915XKY2"/>
<protein>
    <recommendedName>
        <fullName evidence="3">Urease accessory protein UreF</fullName>
    </recommendedName>
</protein>